<dbReference type="Gene3D" id="3.40.50.720">
    <property type="entry name" value="NAD(P)-binding Rossmann-like Domain"/>
    <property type="match status" value="1"/>
</dbReference>
<accession>A0AA88ASH5</accession>
<dbReference type="PRINTS" id="PR00080">
    <property type="entry name" value="SDRFAMILY"/>
</dbReference>
<proteinExistence type="inferred from homology"/>
<dbReference type="Proteomes" id="UP001187192">
    <property type="component" value="Unassembled WGS sequence"/>
</dbReference>
<evidence type="ECO:0000256" key="1">
    <source>
        <dbReference type="ARBA" id="ARBA00006484"/>
    </source>
</evidence>
<dbReference type="EMBL" id="BTGU01000041">
    <property type="protein sequence ID" value="GMN52228.1"/>
    <property type="molecule type" value="Genomic_DNA"/>
</dbReference>
<dbReference type="PANTHER" id="PTHR42820">
    <property type="entry name" value="SHORT-CHAIN DEHYDROGENASE REDUCTASE"/>
    <property type="match status" value="1"/>
</dbReference>
<comment type="similarity">
    <text evidence="1">Belongs to the short-chain dehydrogenases/reductases (SDR) family.</text>
</comment>
<dbReference type="Pfam" id="PF13561">
    <property type="entry name" value="adh_short_C2"/>
    <property type="match status" value="1"/>
</dbReference>
<dbReference type="AlphaFoldDB" id="A0AA88ASH5"/>
<dbReference type="SUPFAM" id="SSF51735">
    <property type="entry name" value="NAD(P)-binding Rossmann-fold domains"/>
    <property type="match status" value="1"/>
</dbReference>
<dbReference type="FunFam" id="3.40.50.720:FF:000084">
    <property type="entry name" value="Short-chain dehydrogenase reductase"/>
    <property type="match status" value="1"/>
</dbReference>
<dbReference type="InterPro" id="IPR036291">
    <property type="entry name" value="NAD(P)-bd_dom_sf"/>
</dbReference>
<dbReference type="PRINTS" id="PR00081">
    <property type="entry name" value="GDHRDH"/>
</dbReference>
<evidence type="ECO:0000313" key="3">
    <source>
        <dbReference type="Proteomes" id="UP001187192"/>
    </source>
</evidence>
<organism evidence="2 3">
    <name type="scientific">Ficus carica</name>
    <name type="common">Common fig</name>
    <dbReference type="NCBI Taxonomy" id="3494"/>
    <lineage>
        <taxon>Eukaryota</taxon>
        <taxon>Viridiplantae</taxon>
        <taxon>Streptophyta</taxon>
        <taxon>Embryophyta</taxon>
        <taxon>Tracheophyta</taxon>
        <taxon>Spermatophyta</taxon>
        <taxon>Magnoliopsida</taxon>
        <taxon>eudicotyledons</taxon>
        <taxon>Gunneridae</taxon>
        <taxon>Pentapetalae</taxon>
        <taxon>rosids</taxon>
        <taxon>fabids</taxon>
        <taxon>Rosales</taxon>
        <taxon>Moraceae</taxon>
        <taxon>Ficeae</taxon>
        <taxon>Ficus</taxon>
    </lineage>
</organism>
<sequence>MSRLEGKVALVTGAASGIGEETVRHFTASGAFVVAADVQDELGQQVVQSIGSEKLTYHHCDVRDEKQVEATVNYTLEKHGKLDVLFSNAGIIGPLTSIIELDLDGFDDTIATNVRGVAATFKHAARAMVARGTRGSLICTASVSASLGGTGPHAYSVSKHALVGLVRTACSELGAHGIRVNCVSPYGVATPLSCRAYSLRPEEVEANSAAAANLKGVTLKARHVAEAALFLASDESEYVSGHNLVVDGGFTVVAHSNSAGELVKEGGWKLDWGGATELPAAQRWTKVWSSPHPHAYLSQCAQGRHFGSAEFARVGDCGLGSAIEGRGKEGGK</sequence>
<evidence type="ECO:0000313" key="2">
    <source>
        <dbReference type="EMBL" id="GMN52228.1"/>
    </source>
</evidence>
<reference evidence="2" key="1">
    <citation type="submission" date="2023-07" db="EMBL/GenBank/DDBJ databases">
        <title>draft genome sequence of fig (Ficus carica).</title>
        <authorList>
            <person name="Takahashi T."/>
            <person name="Nishimura K."/>
        </authorList>
    </citation>
    <scope>NUCLEOTIDE SEQUENCE</scope>
</reference>
<keyword evidence="3" id="KW-1185">Reference proteome</keyword>
<dbReference type="PANTHER" id="PTHR42820:SF16">
    <property type="entry name" value="SHORT-CHAIN DEHYDROGENASE REDUCTASE 3B"/>
    <property type="match status" value="1"/>
</dbReference>
<name>A0AA88ASH5_FICCA</name>
<comment type="caution">
    <text evidence="2">The sequence shown here is derived from an EMBL/GenBank/DDBJ whole genome shotgun (WGS) entry which is preliminary data.</text>
</comment>
<protein>
    <submittedName>
        <fullName evidence="2">Uncharacterized protein</fullName>
    </submittedName>
</protein>
<dbReference type="InterPro" id="IPR002347">
    <property type="entry name" value="SDR_fam"/>
</dbReference>
<gene>
    <name evidence="2" type="ORF">TIFTF001_021361</name>
</gene>